<evidence type="ECO:0000313" key="2">
    <source>
        <dbReference type="Proteomes" id="UP000050525"/>
    </source>
</evidence>
<accession>A0A151MVS7</accession>
<dbReference type="Proteomes" id="UP000050525">
    <property type="component" value="Unassembled WGS sequence"/>
</dbReference>
<organism evidence="1 2">
    <name type="scientific">Alligator mississippiensis</name>
    <name type="common">American alligator</name>
    <dbReference type="NCBI Taxonomy" id="8496"/>
    <lineage>
        <taxon>Eukaryota</taxon>
        <taxon>Metazoa</taxon>
        <taxon>Chordata</taxon>
        <taxon>Craniata</taxon>
        <taxon>Vertebrata</taxon>
        <taxon>Euteleostomi</taxon>
        <taxon>Archelosauria</taxon>
        <taxon>Archosauria</taxon>
        <taxon>Crocodylia</taxon>
        <taxon>Alligatoridae</taxon>
        <taxon>Alligatorinae</taxon>
        <taxon>Alligator</taxon>
    </lineage>
</organism>
<comment type="caution">
    <text evidence="1">The sequence shown here is derived from an EMBL/GenBank/DDBJ whole genome shotgun (WGS) entry which is preliminary data.</text>
</comment>
<reference evidence="1 2" key="1">
    <citation type="journal article" date="2012" name="Genome Biol.">
        <title>Sequencing three crocodilian genomes to illuminate the evolution of archosaurs and amniotes.</title>
        <authorList>
            <person name="St John J.A."/>
            <person name="Braun E.L."/>
            <person name="Isberg S.R."/>
            <person name="Miles L.G."/>
            <person name="Chong A.Y."/>
            <person name="Gongora J."/>
            <person name="Dalzell P."/>
            <person name="Moran C."/>
            <person name="Bed'hom B."/>
            <person name="Abzhanov A."/>
            <person name="Burgess S.C."/>
            <person name="Cooksey A.M."/>
            <person name="Castoe T.A."/>
            <person name="Crawford N.G."/>
            <person name="Densmore L.D."/>
            <person name="Drew J.C."/>
            <person name="Edwards S.V."/>
            <person name="Faircloth B.C."/>
            <person name="Fujita M.K."/>
            <person name="Greenwold M.J."/>
            <person name="Hoffmann F.G."/>
            <person name="Howard J.M."/>
            <person name="Iguchi T."/>
            <person name="Janes D.E."/>
            <person name="Khan S.Y."/>
            <person name="Kohno S."/>
            <person name="de Koning A.J."/>
            <person name="Lance S.L."/>
            <person name="McCarthy F.M."/>
            <person name="McCormack J.E."/>
            <person name="Merchant M.E."/>
            <person name="Peterson D.G."/>
            <person name="Pollock D.D."/>
            <person name="Pourmand N."/>
            <person name="Raney B.J."/>
            <person name="Roessler K.A."/>
            <person name="Sanford J.R."/>
            <person name="Sawyer R.H."/>
            <person name="Schmidt C.J."/>
            <person name="Triplett E.W."/>
            <person name="Tuberville T.D."/>
            <person name="Venegas-Anaya M."/>
            <person name="Howard J.T."/>
            <person name="Jarvis E.D."/>
            <person name="Guillette L.J.Jr."/>
            <person name="Glenn T.C."/>
            <person name="Green R.E."/>
            <person name="Ray D.A."/>
        </authorList>
    </citation>
    <scope>NUCLEOTIDE SEQUENCE [LARGE SCALE GENOMIC DNA]</scope>
    <source>
        <strain evidence="1">KSC_2009_1</strain>
    </source>
</reference>
<evidence type="ECO:0000313" key="1">
    <source>
        <dbReference type="EMBL" id="KYO28663.1"/>
    </source>
</evidence>
<dbReference type="AlphaFoldDB" id="A0A151MVS7"/>
<sequence length="82" mass="9510">MQQRLKEKRQELLQGCQKELMGDDSQKQAILEELEQETARKKEAALLVYGKKYKEAMLSANRKALGDAIKKMEQFLLEQVLV</sequence>
<keyword evidence="2" id="KW-1185">Reference proteome</keyword>
<gene>
    <name evidence="1" type="ORF">Y1Q_0000826</name>
</gene>
<proteinExistence type="predicted"/>
<protein>
    <submittedName>
        <fullName evidence="1">Uncharacterized protein</fullName>
    </submittedName>
</protein>
<name>A0A151MVS7_ALLMI</name>
<dbReference type="EMBL" id="AKHW03004838">
    <property type="protein sequence ID" value="KYO28663.1"/>
    <property type="molecule type" value="Genomic_DNA"/>
</dbReference>